<feature type="active site" description="Proton donor" evidence="5">
    <location>
        <position position="147"/>
    </location>
</feature>
<evidence type="ECO:0000256" key="7">
    <source>
        <dbReference type="RuleBase" id="RU364069"/>
    </source>
</evidence>
<comment type="similarity">
    <text evidence="7">Belongs to the dTDP-4-dehydrorhamnose 3,5-epimerase family.</text>
</comment>
<dbReference type="EMBL" id="FUYQ01000007">
    <property type="protein sequence ID" value="SKB47936.1"/>
    <property type="molecule type" value="Genomic_DNA"/>
</dbReference>
<dbReference type="SUPFAM" id="SSF51182">
    <property type="entry name" value="RmlC-like cupins"/>
    <property type="match status" value="1"/>
</dbReference>
<organism evidence="8 9">
    <name type="scientific">Parabacteroides chartae</name>
    <dbReference type="NCBI Taxonomy" id="1037355"/>
    <lineage>
        <taxon>Bacteria</taxon>
        <taxon>Pseudomonadati</taxon>
        <taxon>Bacteroidota</taxon>
        <taxon>Bacteroidia</taxon>
        <taxon>Bacteroidales</taxon>
        <taxon>Tannerellaceae</taxon>
        <taxon>Parabacteroides</taxon>
    </lineage>
</organism>
<feature type="site" description="Participates in a stacking interaction with the thymidine ring of dTDP-4-oxo-6-deoxyglucose" evidence="6">
    <location>
        <position position="153"/>
    </location>
</feature>
<dbReference type="EC" id="5.1.3.13" evidence="3 7"/>
<dbReference type="PANTHER" id="PTHR21047">
    <property type="entry name" value="DTDP-6-DEOXY-D-GLUCOSE-3,5 EPIMERASE"/>
    <property type="match status" value="1"/>
</dbReference>
<dbReference type="GO" id="GO:0019305">
    <property type="term" value="P:dTDP-rhamnose biosynthetic process"/>
    <property type="evidence" value="ECO:0007669"/>
    <property type="project" value="UniProtKB-UniRule"/>
</dbReference>
<dbReference type="UniPathway" id="UPA00124"/>
<evidence type="ECO:0000256" key="6">
    <source>
        <dbReference type="PIRSR" id="PIRSR600888-3"/>
    </source>
</evidence>
<evidence type="ECO:0000313" key="8">
    <source>
        <dbReference type="EMBL" id="SKB47936.1"/>
    </source>
</evidence>
<comment type="function">
    <text evidence="2 7">Catalyzes the epimerization of the C3' and C5'positions of dTDP-6-deoxy-D-xylo-4-hexulose, forming dTDP-6-deoxy-L-lyxo-4-hexulose.</text>
</comment>
<dbReference type="InterPro" id="IPR011051">
    <property type="entry name" value="RmlC_Cupin_sf"/>
</dbReference>
<dbReference type="Pfam" id="PF00908">
    <property type="entry name" value="dTDP_sugar_isom"/>
    <property type="match status" value="1"/>
</dbReference>
<dbReference type="GO" id="GO:0000271">
    <property type="term" value="P:polysaccharide biosynthetic process"/>
    <property type="evidence" value="ECO:0007669"/>
    <property type="project" value="TreeGrafter"/>
</dbReference>
<evidence type="ECO:0000256" key="1">
    <source>
        <dbReference type="ARBA" id="ARBA00001298"/>
    </source>
</evidence>
<proteinExistence type="inferred from homology"/>
<dbReference type="Gene3D" id="2.60.120.10">
    <property type="entry name" value="Jelly Rolls"/>
    <property type="match status" value="1"/>
</dbReference>
<evidence type="ECO:0000256" key="5">
    <source>
        <dbReference type="PIRSR" id="PIRSR600888-1"/>
    </source>
</evidence>
<comment type="subunit">
    <text evidence="7">Homodimer.</text>
</comment>
<sequence length="201" mass="23332">MLAKMIYFVFYYREYRMKYIQTEIAGLWIIEPKVLSDSRGYFMESFKQEVFNQNVGKVDFIQENESGSSRGVLRGLHYQLAPYSQAKLVRVIEGTVLDVAVDLRKGSPTFGKYMAVELSGQNKRQFYIPQGFAHGFHVLSERAVFTYKVDNPYMPSHERSLRFDDPQIGIDWQITDPENVILSEKDKNAPLLAEADINYIY</sequence>
<dbReference type="Proteomes" id="UP000190852">
    <property type="component" value="Unassembled WGS sequence"/>
</dbReference>
<dbReference type="GO" id="GO:0005829">
    <property type="term" value="C:cytosol"/>
    <property type="evidence" value="ECO:0007669"/>
    <property type="project" value="TreeGrafter"/>
</dbReference>
<dbReference type="PANTHER" id="PTHR21047:SF2">
    <property type="entry name" value="THYMIDINE DIPHOSPHO-4-KETO-RHAMNOSE 3,5-EPIMERASE"/>
    <property type="match status" value="1"/>
</dbReference>
<dbReference type="InterPro" id="IPR014710">
    <property type="entry name" value="RmlC-like_jellyroll"/>
</dbReference>
<comment type="catalytic activity">
    <reaction evidence="1 7">
        <text>dTDP-4-dehydro-6-deoxy-alpha-D-glucose = dTDP-4-dehydro-beta-L-rhamnose</text>
        <dbReference type="Rhea" id="RHEA:16969"/>
        <dbReference type="ChEBI" id="CHEBI:57649"/>
        <dbReference type="ChEBI" id="CHEBI:62830"/>
        <dbReference type="EC" id="5.1.3.13"/>
    </reaction>
</comment>
<dbReference type="NCBIfam" id="TIGR01221">
    <property type="entry name" value="rmlC"/>
    <property type="match status" value="1"/>
</dbReference>
<evidence type="ECO:0000256" key="2">
    <source>
        <dbReference type="ARBA" id="ARBA00001997"/>
    </source>
</evidence>
<evidence type="ECO:0000256" key="4">
    <source>
        <dbReference type="ARBA" id="ARBA00019595"/>
    </source>
</evidence>
<protein>
    <recommendedName>
        <fullName evidence="4 7">dTDP-4-dehydrorhamnose 3,5-epimerase</fullName>
        <ecNumber evidence="3 7">5.1.3.13</ecNumber>
    </recommendedName>
    <alternativeName>
        <fullName evidence="7">Thymidine diphospho-4-keto-rhamnose 3,5-epimerase</fullName>
    </alternativeName>
</protein>
<comment type="pathway">
    <text evidence="7">Carbohydrate biosynthesis; dTDP-L-rhamnose biosynthesis.</text>
</comment>
<name>A0A1T5BL17_9BACT</name>
<keyword evidence="9" id="KW-1185">Reference proteome</keyword>
<reference evidence="9" key="1">
    <citation type="submission" date="2017-02" db="EMBL/GenBank/DDBJ databases">
        <authorList>
            <person name="Varghese N."/>
            <person name="Submissions S."/>
        </authorList>
    </citation>
    <scope>NUCLEOTIDE SEQUENCE [LARGE SCALE GENOMIC DNA]</scope>
    <source>
        <strain evidence="9">DSM 24967</strain>
    </source>
</reference>
<dbReference type="CDD" id="cd00438">
    <property type="entry name" value="cupin_RmlC"/>
    <property type="match status" value="1"/>
</dbReference>
<dbReference type="GO" id="GO:0008830">
    <property type="term" value="F:dTDP-4-dehydrorhamnose 3,5-epimerase activity"/>
    <property type="evidence" value="ECO:0007669"/>
    <property type="project" value="UniProtKB-UniRule"/>
</dbReference>
<dbReference type="InterPro" id="IPR000888">
    <property type="entry name" value="RmlC-like"/>
</dbReference>
<accession>A0A1T5BL17</accession>
<dbReference type="AlphaFoldDB" id="A0A1T5BL17"/>
<keyword evidence="7" id="KW-0413">Isomerase</keyword>
<gene>
    <name evidence="8" type="ORF">SAMN05660349_01370</name>
</gene>
<evidence type="ECO:0000313" key="9">
    <source>
        <dbReference type="Proteomes" id="UP000190852"/>
    </source>
</evidence>
<evidence type="ECO:0000256" key="3">
    <source>
        <dbReference type="ARBA" id="ARBA00012098"/>
    </source>
</evidence>
<feature type="active site" description="Proton acceptor" evidence="5">
    <location>
        <position position="77"/>
    </location>
</feature>